<comment type="function">
    <text evidence="1 12">Converts 2,5-diamino-6-(ribosylamino)-4(3h)-pyrimidinone 5'-phosphate into 5-amino-6-(ribosylamino)-2,4(1h,3h)-pyrimidinedione 5'-phosphate.</text>
</comment>
<comment type="catalytic activity">
    <reaction evidence="12">
        <text>2,5-diamino-6-hydroxy-4-(5-phosphoribosylamino)-pyrimidine + H2O + H(+) = 5-amino-6-(5-phospho-D-ribosylamino)uracil + NH4(+)</text>
        <dbReference type="Rhea" id="RHEA:21868"/>
        <dbReference type="ChEBI" id="CHEBI:15377"/>
        <dbReference type="ChEBI" id="CHEBI:15378"/>
        <dbReference type="ChEBI" id="CHEBI:28938"/>
        <dbReference type="ChEBI" id="CHEBI:58453"/>
        <dbReference type="ChEBI" id="CHEBI:58614"/>
        <dbReference type="EC" id="3.5.4.26"/>
    </reaction>
</comment>
<protein>
    <recommendedName>
        <fullName evidence="12">Riboflavin biosynthesis protein RibD</fullName>
    </recommendedName>
    <domain>
        <recommendedName>
            <fullName evidence="12">Diaminohydroxyphosphoribosylaminopyrimidine deaminase</fullName>
            <shortName evidence="12">DRAP deaminase</shortName>
            <ecNumber evidence="12">3.5.4.26</ecNumber>
        </recommendedName>
        <alternativeName>
            <fullName evidence="12">Riboflavin-specific deaminase</fullName>
        </alternativeName>
    </domain>
    <domain>
        <recommendedName>
            <fullName evidence="12">5-amino-6-(5-phosphoribosylamino)uracil reductase</fullName>
            <ecNumber evidence="12">1.1.1.193</ecNumber>
        </recommendedName>
        <alternativeName>
            <fullName evidence="12">HTP reductase</fullName>
        </alternativeName>
    </domain>
</protein>
<comment type="cofactor">
    <cofactor evidence="12">
        <name>Zn(2+)</name>
        <dbReference type="ChEBI" id="CHEBI:29105"/>
    </cofactor>
    <text evidence="12">Binds 1 zinc ion.</text>
</comment>
<keyword evidence="6 12" id="KW-0686">Riboflavin biosynthesis</keyword>
<dbReference type="GO" id="GO:0008703">
    <property type="term" value="F:5-amino-6-(5-phosphoribosylamino)uracil reductase activity"/>
    <property type="evidence" value="ECO:0007669"/>
    <property type="project" value="UniProtKB-EC"/>
</dbReference>
<dbReference type="NCBIfam" id="TIGR00227">
    <property type="entry name" value="ribD_Cterm"/>
    <property type="match status" value="1"/>
</dbReference>
<dbReference type="EMBL" id="JACOGA010000003">
    <property type="protein sequence ID" value="MBC3872933.1"/>
    <property type="molecule type" value="Genomic_DNA"/>
</dbReference>
<evidence type="ECO:0000256" key="10">
    <source>
        <dbReference type="ARBA" id="ARBA00023002"/>
    </source>
</evidence>
<dbReference type="InterPro" id="IPR002734">
    <property type="entry name" value="RibDG_C"/>
</dbReference>
<keyword evidence="15" id="KW-1185">Reference proteome</keyword>
<dbReference type="InterPro" id="IPR011549">
    <property type="entry name" value="RibD_C"/>
</dbReference>
<proteinExistence type="inferred from homology"/>
<keyword evidence="11" id="KW-0511">Multifunctional enzyme</keyword>
<evidence type="ECO:0000313" key="15">
    <source>
        <dbReference type="Proteomes" id="UP000624279"/>
    </source>
</evidence>
<evidence type="ECO:0000259" key="13">
    <source>
        <dbReference type="PROSITE" id="PS51747"/>
    </source>
</evidence>
<keyword evidence="10 12" id="KW-0560">Oxidoreductase</keyword>
<keyword evidence="12 14" id="KW-0378">Hydrolase</keyword>
<dbReference type="InterPro" id="IPR050765">
    <property type="entry name" value="Riboflavin_Biosynth_HTPR"/>
</dbReference>
<dbReference type="PANTHER" id="PTHR38011">
    <property type="entry name" value="DIHYDROFOLATE REDUCTASE FAMILY PROTEIN (AFU_ORTHOLOGUE AFUA_8G06820)"/>
    <property type="match status" value="1"/>
</dbReference>
<name>A0ABR6Y8M5_9BURK</name>
<dbReference type="PANTHER" id="PTHR38011:SF7">
    <property type="entry name" value="2,5-DIAMINO-6-RIBOSYLAMINO-4(3H)-PYRIMIDINONE 5'-PHOSPHATE REDUCTASE"/>
    <property type="match status" value="1"/>
</dbReference>
<dbReference type="Pfam" id="PF00383">
    <property type="entry name" value="dCMP_cyt_deam_1"/>
    <property type="match status" value="1"/>
</dbReference>
<comment type="similarity">
    <text evidence="5 12">In the C-terminal section; belongs to the HTP reductase family.</text>
</comment>
<dbReference type="Gene3D" id="3.40.140.10">
    <property type="entry name" value="Cytidine Deaminase, domain 2"/>
    <property type="match status" value="1"/>
</dbReference>
<evidence type="ECO:0000256" key="8">
    <source>
        <dbReference type="ARBA" id="ARBA00022833"/>
    </source>
</evidence>
<sequence length="367" mass="39490">MHQALELASRATMATSPNPKVGCVLVKDGVILGQGWTQPVGQAHAEVMALRNAAAQGKAVRGATAYVSLEPCSHFGRTPPCANALIDAGLARVVAALGDANPQVAGRGFAMLRDAGIVVEYGLLAEQAREINIGFFKRMETGWPWVRVKMAASLDGFTALPNGQSQWITDAAAREDGHRWRARADAILTGIGTVLVDDPQLTVRLPDDDAVQGNAVQAHQPRKLIVDSQLRTPIDAKLFQSGRTTIFHALNNSEREKALQNIGAELQCFANELPAANSQVNLSEVMNYLGREQVNELHVEAGSKLSGALLQAGCVDELLLYFAPKLLGRGASMFALPELQKIAEAQSLKIHDLRQVGEAIRVLARFK</sequence>
<dbReference type="InterPro" id="IPR016192">
    <property type="entry name" value="APOBEC/CMP_deaminase_Zn-bd"/>
</dbReference>
<dbReference type="CDD" id="cd01284">
    <property type="entry name" value="Riboflavin_deaminase-reductase"/>
    <property type="match status" value="1"/>
</dbReference>
<dbReference type="Pfam" id="PF01872">
    <property type="entry name" value="RibD_C"/>
    <property type="match status" value="1"/>
</dbReference>
<dbReference type="EC" id="1.1.1.193" evidence="12"/>
<comment type="catalytic activity">
    <reaction evidence="12">
        <text>5-amino-6-(5-phospho-D-ribitylamino)uracil + NADP(+) = 5-amino-6-(5-phospho-D-ribosylamino)uracil + NADPH + H(+)</text>
        <dbReference type="Rhea" id="RHEA:17845"/>
        <dbReference type="ChEBI" id="CHEBI:15378"/>
        <dbReference type="ChEBI" id="CHEBI:57783"/>
        <dbReference type="ChEBI" id="CHEBI:58349"/>
        <dbReference type="ChEBI" id="CHEBI:58421"/>
        <dbReference type="ChEBI" id="CHEBI:58453"/>
        <dbReference type="EC" id="1.1.1.193"/>
    </reaction>
</comment>
<dbReference type="InterPro" id="IPR002125">
    <property type="entry name" value="CMP_dCMP_dom"/>
</dbReference>
<dbReference type="SUPFAM" id="SSF53597">
    <property type="entry name" value="Dihydrofolate reductase-like"/>
    <property type="match status" value="1"/>
</dbReference>
<dbReference type="InterPro" id="IPR024072">
    <property type="entry name" value="DHFR-like_dom_sf"/>
</dbReference>
<evidence type="ECO:0000256" key="3">
    <source>
        <dbReference type="ARBA" id="ARBA00004910"/>
    </source>
</evidence>
<dbReference type="InterPro" id="IPR004794">
    <property type="entry name" value="Eubact_RibD"/>
</dbReference>
<feature type="domain" description="CMP/dCMP-type deaminase" evidence="13">
    <location>
        <begin position="1"/>
        <end position="120"/>
    </location>
</feature>
<evidence type="ECO:0000256" key="7">
    <source>
        <dbReference type="ARBA" id="ARBA00022723"/>
    </source>
</evidence>
<evidence type="ECO:0000256" key="9">
    <source>
        <dbReference type="ARBA" id="ARBA00022857"/>
    </source>
</evidence>
<reference evidence="14 15" key="1">
    <citation type="submission" date="2020-08" db="EMBL/GenBank/DDBJ databases">
        <title>Novel species isolated from subtropical streams in China.</title>
        <authorList>
            <person name="Lu H."/>
        </authorList>
    </citation>
    <scope>NUCLEOTIDE SEQUENCE [LARGE SCALE GENOMIC DNA]</scope>
    <source>
        <strain evidence="14 15">LX15W</strain>
    </source>
</reference>
<dbReference type="EC" id="3.5.4.26" evidence="12"/>
<gene>
    <name evidence="14" type="primary">ribD</name>
    <name evidence="14" type="ORF">H8K55_04990</name>
</gene>
<dbReference type="NCBIfam" id="TIGR00326">
    <property type="entry name" value="eubact_ribD"/>
    <property type="match status" value="1"/>
</dbReference>
<evidence type="ECO:0000256" key="4">
    <source>
        <dbReference type="ARBA" id="ARBA00005259"/>
    </source>
</evidence>
<evidence type="ECO:0000256" key="5">
    <source>
        <dbReference type="ARBA" id="ARBA00007417"/>
    </source>
</evidence>
<dbReference type="InterPro" id="IPR016193">
    <property type="entry name" value="Cytidine_deaminase-like"/>
</dbReference>
<keyword evidence="8 12" id="KW-0862">Zinc</keyword>
<dbReference type="PROSITE" id="PS51747">
    <property type="entry name" value="CYT_DCMP_DEAMINASES_2"/>
    <property type="match status" value="1"/>
</dbReference>
<evidence type="ECO:0000313" key="14">
    <source>
        <dbReference type="EMBL" id="MBC3872933.1"/>
    </source>
</evidence>
<dbReference type="SUPFAM" id="SSF53927">
    <property type="entry name" value="Cytidine deaminase-like"/>
    <property type="match status" value="1"/>
</dbReference>
<comment type="caution">
    <text evidence="14">The sequence shown here is derived from an EMBL/GenBank/DDBJ whole genome shotgun (WGS) entry which is preliminary data.</text>
</comment>
<evidence type="ECO:0000256" key="1">
    <source>
        <dbReference type="ARBA" id="ARBA00002151"/>
    </source>
</evidence>
<evidence type="ECO:0000256" key="2">
    <source>
        <dbReference type="ARBA" id="ARBA00004882"/>
    </source>
</evidence>
<comment type="similarity">
    <text evidence="4 12">In the N-terminal section; belongs to the cytidine and deoxycytidylate deaminase family.</text>
</comment>
<dbReference type="GO" id="GO:0008835">
    <property type="term" value="F:diaminohydroxyphosphoribosylaminopyrimidine deaminase activity"/>
    <property type="evidence" value="ECO:0007669"/>
    <property type="project" value="UniProtKB-EC"/>
</dbReference>
<dbReference type="PROSITE" id="PS00903">
    <property type="entry name" value="CYT_DCMP_DEAMINASES_1"/>
    <property type="match status" value="1"/>
</dbReference>
<comment type="pathway">
    <text evidence="3 12">Cofactor biosynthesis; riboflavin biosynthesis; 5-amino-6-(D-ribitylamino)uracil from GTP: step 3/4.</text>
</comment>
<accession>A0ABR6Y8M5</accession>
<evidence type="ECO:0000256" key="6">
    <source>
        <dbReference type="ARBA" id="ARBA00022619"/>
    </source>
</evidence>
<dbReference type="Gene3D" id="3.40.430.10">
    <property type="entry name" value="Dihydrofolate Reductase, subunit A"/>
    <property type="match status" value="1"/>
</dbReference>
<dbReference type="Proteomes" id="UP000624279">
    <property type="component" value="Unassembled WGS sequence"/>
</dbReference>
<organism evidence="14 15">
    <name type="scientific">Undibacterium flavidum</name>
    <dbReference type="NCBI Taxonomy" id="2762297"/>
    <lineage>
        <taxon>Bacteria</taxon>
        <taxon>Pseudomonadati</taxon>
        <taxon>Pseudomonadota</taxon>
        <taxon>Betaproteobacteria</taxon>
        <taxon>Burkholderiales</taxon>
        <taxon>Oxalobacteraceae</taxon>
        <taxon>Undibacterium</taxon>
    </lineage>
</organism>
<keyword evidence="7 12" id="KW-0479">Metal-binding</keyword>
<comment type="pathway">
    <text evidence="2 12">Cofactor biosynthesis; riboflavin biosynthesis; 5-amino-6-(D-ribitylamino)uracil from GTP: step 2/4.</text>
</comment>
<evidence type="ECO:0000256" key="12">
    <source>
        <dbReference type="PIRNR" id="PIRNR006769"/>
    </source>
</evidence>
<dbReference type="PIRSF" id="PIRSF006769">
    <property type="entry name" value="RibD"/>
    <property type="match status" value="1"/>
</dbReference>
<evidence type="ECO:0000256" key="11">
    <source>
        <dbReference type="ARBA" id="ARBA00023268"/>
    </source>
</evidence>
<keyword evidence="9 12" id="KW-0521">NADP</keyword>